<reference evidence="2" key="1">
    <citation type="journal article" date="2022" name="Int. J. Mol. Sci.">
        <title>Draft Genome of Tanacetum Coccineum: Genomic Comparison of Closely Related Tanacetum-Family Plants.</title>
        <authorList>
            <person name="Yamashiro T."/>
            <person name="Shiraishi A."/>
            <person name="Nakayama K."/>
            <person name="Satake H."/>
        </authorList>
    </citation>
    <scope>NUCLEOTIDE SEQUENCE</scope>
</reference>
<protein>
    <submittedName>
        <fullName evidence="2">Reverse transcriptase domain-containing protein</fullName>
    </submittedName>
</protein>
<dbReference type="GO" id="GO:0003964">
    <property type="term" value="F:RNA-directed DNA polymerase activity"/>
    <property type="evidence" value="ECO:0007669"/>
    <property type="project" value="UniProtKB-KW"/>
</dbReference>
<keyword evidence="2" id="KW-0695">RNA-directed DNA polymerase</keyword>
<dbReference type="Proteomes" id="UP001151760">
    <property type="component" value="Unassembled WGS sequence"/>
</dbReference>
<evidence type="ECO:0000313" key="3">
    <source>
        <dbReference type="Proteomes" id="UP001151760"/>
    </source>
</evidence>
<evidence type="ECO:0000313" key="2">
    <source>
        <dbReference type="EMBL" id="GJS77048.1"/>
    </source>
</evidence>
<keyword evidence="2" id="KW-0548">Nucleotidyltransferase</keyword>
<dbReference type="Gene3D" id="3.10.10.10">
    <property type="entry name" value="HIV Type 1 Reverse Transcriptase, subunit A, domain 1"/>
    <property type="match status" value="2"/>
</dbReference>
<feature type="domain" description="Reverse transcriptase/retrotransposon-derived protein RNase H-like" evidence="1">
    <location>
        <begin position="149"/>
        <end position="221"/>
    </location>
</feature>
<dbReference type="PANTHER" id="PTHR15503">
    <property type="entry name" value="LDOC1 RELATED"/>
    <property type="match status" value="1"/>
</dbReference>
<dbReference type="InterPro" id="IPR043128">
    <property type="entry name" value="Rev_trsase/Diguanyl_cyclase"/>
</dbReference>
<evidence type="ECO:0000259" key="1">
    <source>
        <dbReference type="Pfam" id="PF17919"/>
    </source>
</evidence>
<dbReference type="Pfam" id="PF08284">
    <property type="entry name" value="RVP_2"/>
    <property type="match status" value="1"/>
</dbReference>
<dbReference type="Gene3D" id="3.30.70.270">
    <property type="match status" value="1"/>
</dbReference>
<proteinExistence type="predicted"/>
<keyword evidence="3" id="KW-1185">Reference proteome</keyword>
<dbReference type="SUPFAM" id="SSF56672">
    <property type="entry name" value="DNA/RNA polymerases"/>
    <property type="match status" value="1"/>
</dbReference>
<sequence length="252" mass="28648">MPIKLGSFDIVIGMDWLSKYHARIICDEKVVHIPIDRETLIIRVRQVELQIDLIPGAAPVARAPYRLASSKMQELSNQLQELADRGFIRPSTSPWGAPVLFVKKKDRSFRMCSSVYSKIDLRSGYHQLRVRDEDIPKTAFRTRAKTKRQLSQLLNQKLCEAPILALPEGNNDFVVYCDASLQVLGAVLMQREKVIAYASRQLKPNEENYTTHDLELGAVILETQTEAIKEENINAENLRGMDKAFEMHPDGT</sequence>
<organism evidence="2 3">
    <name type="scientific">Tanacetum coccineum</name>
    <dbReference type="NCBI Taxonomy" id="301880"/>
    <lineage>
        <taxon>Eukaryota</taxon>
        <taxon>Viridiplantae</taxon>
        <taxon>Streptophyta</taxon>
        <taxon>Embryophyta</taxon>
        <taxon>Tracheophyta</taxon>
        <taxon>Spermatophyta</taxon>
        <taxon>Magnoliopsida</taxon>
        <taxon>eudicotyledons</taxon>
        <taxon>Gunneridae</taxon>
        <taxon>Pentapetalae</taxon>
        <taxon>asterids</taxon>
        <taxon>campanulids</taxon>
        <taxon>Asterales</taxon>
        <taxon>Asteraceae</taxon>
        <taxon>Asteroideae</taxon>
        <taxon>Anthemideae</taxon>
        <taxon>Anthemidinae</taxon>
        <taxon>Tanacetum</taxon>
    </lineage>
</organism>
<name>A0ABQ4YJ54_9ASTR</name>
<accession>A0ABQ4YJ54</accession>
<dbReference type="PANTHER" id="PTHR15503:SF45">
    <property type="entry name" value="RNA-DIRECTED DNA POLYMERASE HOMOLOG"/>
    <property type="match status" value="1"/>
</dbReference>
<dbReference type="Pfam" id="PF17919">
    <property type="entry name" value="RT_RNaseH_2"/>
    <property type="match status" value="1"/>
</dbReference>
<dbReference type="InterPro" id="IPR041577">
    <property type="entry name" value="RT_RNaseH_2"/>
</dbReference>
<keyword evidence="2" id="KW-0808">Transferase</keyword>
<reference evidence="2" key="2">
    <citation type="submission" date="2022-01" db="EMBL/GenBank/DDBJ databases">
        <authorList>
            <person name="Yamashiro T."/>
            <person name="Shiraishi A."/>
            <person name="Satake H."/>
            <person name="Nakayama K."/>
        </authorList>
    </citation>
    <scope>NUCLEOTIDE SEQUENCE</scope>
</reference>
<comment type="caution">
    <text evidence="2">The sequence shown here is derived from an EMBL/GenBank/DDBJ whole genome shotgun (WGS) entry which is preliminary data.</text>
</comment>
<gene>
    <name evidence="2" type="ORF">Tco_0726929</name>
</gene>
<dbReference type="EMBL" id="BQNB010010419">
    <property type="protein sequence ID" value="GJS77048.1"/>
    <property type="molecule type" value="Genomic_DNA"/>
</dbReference>
<dbReference type="InterPro" id="IPR043502">
    <property type="entry name" value="DNA/RNA_pol_sf"/>
</dbReference>
<dbReference type="InterPro" id="IPR032567">
    <property type="entry name" value="RTL1-rel"/>
</dbReference>